<feature type="coiled-coil region" evidence="1">
    <location>
        <begin position="115"/>
        <end position="153"/>
    </location>
</feature>
<proteinExistence type="predicted"/>
<evidence type="ECO:0000313" key="3">
    <source>
        <dbReference type="Proteomes" id="UP001085076"/>
    </source>
</evidence>
<dbReference type="PANTHER" id="PTHR34937:SF2">
    <property type="entry name" value="OS08G0559800 PROTEIN"/>
    <property type="match status" value="1"/>
</dbReference>
<evidence type="ECO:0000313" key="2">
    <source>
        <dbReference type="EMBL" id="KAJ0963794.1"/>
    </source>
</evidence>
<name>A0A9D5C049_9LILI</name>
<reference evidence="2" key="2">
    <citation type="journal article" date="2022" name="Hortic Res">
        <title>The genome of Dioscorea zingiberensis sheds light on the biosynthesis, origin and evolution of the medicinally important diosgenin saponins.</title>
        <authorList>
            <person name="Li Y."/>
            <person name="Tan C."/>
            <person name="Li Z."/>
            <person name="Guo J."/>
            <person name="Li S."/>
            <person name="Chen X."/>
            <person name="Wang C."/>
            <person name="Dai X."/>
            <person name="Yang H."/>
            <person name="Song W."/>
            <person name="Hou L."/>
            <person name="Xu J."/>
            <person name="Tong Z."/>
            <person name="Xu A."/>
            <person name="Yuan X."/>
            <person name="Wang W."/>
            <person name="Yang Q."/>
            <person name="Chen L."/>
            <person name="Sun Z."/>
            <person name="Wang K."/>
            <person name="Pan B."/>
            <person name="Chen J."/>
            <person name="Bao Y."/>
            <person name="Liu F."/>
            <person name="Qi X."/>
            <person name="Gang D.R."/>
            <person name="Wen J."/>
            <person name="Li J."/>
        </authorList>
    </citation>
    <scope>NUCLEOTIDE SEQUENCE</scope>
    <source>
        <strain evidence="2">Dzin_1.0</strain>
    </source>
</reference>
<accession>A0A9D5C049</accession>
<protein>
    <submittedName>
        <fullName evidence="2">Uncharacterized protein</fullName>
    </submittedName>
</protein>
<keyword evidence="3" id="KW-1185">Reference proteome</keyword>
<dbReference type="AlphaFoldDB" id="A0A9D5C049"/>
<dbReference type="OrthoDB" id="1925974at2759"/>
<keyword evidence="1" id="KW-0175">Coiled coil</keyword>
<dbReference type="InterPro" id="IPR040300">
    <property type="entry name" value="At3g49055-like"/>
</dbReference>
<organism evidence="2 3">
    <name type="scientific">Dioscorea zingiberensis</name>
    <dbReference type="NCBI Taxonomy" id="325984"/>
    <lineage>
        <taxon>Eukaryota</taxon>
        <taxon>Viridiplantae</taxon>
        <taxon>Streptophyta</taxon>
        <taxon>Embryophyta</taxon>
        <taxon>Tracheophyta</taxon>
        <taxon>Spermatophyta</taxon>
        <taxon>Magnoliopsida</taxon>
        <taxon>Liliopsida</taxon>
        <taxon>Dioscoreales</taxon>
        <taxon>Dioscoreaceae</taxon>
        <taxon>Dioscorea</taxon>
    </lineage>
</organism>
<gene>
    <name evidence="2" type="ORF">J5N97_028916</name>
</gene>
<sequence length="455" mass="52015">MEVQSELQSLPESLHEGFSGMDFDQVEAWLVERLELGIQAQVYKFRVLELLREGTRKSKTISEVLDSVCLLEGCLQRINGWVSEEKFEGKRVKGGNLEDELDVLFWEMKSVYQFAAEVESRIVEWEEMRRKEKKEMEEKIVSLMEENRDANSLLRVALVEKAALERTLGKLKGSGEQKRVAILQIAERGLQKVGFGFMMSSIIGEPPVDNAGGSSASAKIDGGESEEEAVSVVTTFENMMKNLRLEITNLRRSLEASRLENEHLQTLTEKQAQKIAENILYIEHLEERENKLTHNVDELILEVTEAEEEVDRWRQACELEVEAGKTVIEERDREVAMLKEELARTKAALDASNNKLKLKEKLADTAVAAQEASEVSLRLADSRSTILRERIEELTKQLEEEASVGKKEKDGGHRRLRYACWPWRVLRFTPAAPPRAGNRNRRRMLPEMEALLHLI</sequence>
<dbReference type="EMBL" id="JAGGNH010000009">
    <property type="protein sequence ID" value="KAJ0963794.1"/>
    <property type="molecule type" value="Genomic_DNA"/>
</dbReference>
<reference evidence="2" key="1">
    <citation type="submission" date="2021-03" db="EMBL/GenBank/DDBJ databases">
        <authorList>
            <person name="Li Z."/>
            <person name="Yang C."/>
        </authorList>
    </citation>
    <scope>NUCLEOTIDE SEQUENCE</scope>
    <source>
        <strain evidence="2">Dzin_1.0</strain>
        <tissue evidence="2">Leaf</tissue>
    </source>
</reference>
<dbReference type="PANTHER" id="PTHR34937">
    <property type="entry name" value="OS08G0559800 PROTEIN"/>
    <property type="match status" value="1"/>
</dbReference>
<feature type="coiled-coil region" evidence="1">
    <location>
        <begin position="233"/>
        <end position="359"/>
    </location>
</feature>
<comment type="caution">
    <text evidence="2">The sequence shown here is derived from an EMBL/GenBank/DDBJ whole genome shotgun (WGS) entry which is preliminary data.</text>
</comment>
<dbReference type="Proteomes" id="UP001085076">
    <property type="component" value="Miscellaneous, Linkage group lg09"/>
</dbReference>
<evidence type="ECO:0000256" key="1">
    <source>
        <dbReference type="SAM" id="Coils"/>
    </source>
</evidence>